<gene>
    <name evidence="1" type="ORF">F2Q69_00033040</name>
</gene>
<dbReference type="AlphaFoldDB" id="A0A8S9SIC4"/>
<protein>
    <submittedName>
        <fullName evidence="1">Uncharacterized protein</fullName>
    </submittedName>
</protein>
<organism evidence="1 2">
    <name type="scientific">Brassica cretica</name>
    <name type="common">Mustard</name>
    <dbReference type="NCBI Taxonomy" id="69181"/>
    <lineage>
        <taxon>Eukaryota</taxon>
        <taxon>Viridiplantae</taxon>
        <taxon>Streptophyta</taxon>
        <taxon>Embryophyta</taxon>
        <taxon>Tracheophyta</taxon>
        <taxon>Spermatophyta</taxon>
        <taxon>Magnoliopsida</taxon>
        <taxon>eudicotyledons</taxon>
        <taxon>Gunneridae</taxon>
        <taxon>Pentapetalae</taxon>
        <taxon>rosids</taxon>
        <taxon>malvids</taxon>
        <taxon>Brassicales</taxon>
        <taxon>Brassicaceae</taxon>
        <taxon>Brassiceae</taxon>
        <taxon>Brassica</taxon>
    </lineage>
</organism>
<accession>A0A8S9SIC4</accession>
<dbReference type="SUPFAM" id="SSF54001">
    <property type="entry name" value="Cysteine proteinases"/>
    <property type="match status" value="1"/>
</dbReference>
<name>A0A8S9SIC4_BRACR</name>
<proteinExistence type="predicted"/>
<dbReference type="Proteomes" id="UP000712600">
    <property type="component" value="Unassembled WGS sequence"/>
</dbReference>
<comment type="caution">
    <text evidence="1">The sequence shown here is derived from an EMBL/GenBank/DDBJ whole genome shotgun (WGS) entry which is preliminary data.</text>
</comment>
<sequence length="106" mass="12263">MALLLHTRMIPIFAPTLEDLRVRDQCGEHAMVLCGSRDGYWLFQDSYGLSRGEIGVIKVRKGRCTVVRFVEMKFPRVVEDKSAPLSRKRKSKNMWIPRSVQQIQIS</sequence>
<evidence type="ECO:0000313" key="1">
    <source>
        <dbReference type="EMBL" id="KAF3599795.1"/>
    </source>
</evidence>
<reference evidence="1" key="1">
    <citation type="submission" date="2019-12" db="EMBL/GenBank/DDBJ databases">
        <title>Genome sequencing and annotation of Brassica cretica.</title>
        <authorList>
            <person name="Studholme D.J."/>
            <person name="Sarris P."/>
        </authorList>
    </citation>
    <scope>NUCLEOTIDE SEQUENCE</scope>
    <source>
        <strain evidence="1">PFS-109/04</strain>
        <tissue evidence="1">Leaf</tissue>
    </source>
</reference>
<dbReference type="InterPro" id="IPR038765">
    <property type="entry name" value="Papain-like_cys_pep_sf"/>
</dbReference>
<evidence type="ECO:0000313" key="2">
    <source>
        <dbReference type="Proteomes" id="UP000712600"/>
    </source>
</evidence>
<dbReference type="EMBL" id="QGKX02000004">
    <property type="protein sequence ID" value="KAF3599795.1"/>
    <property type="molecule type" value="Genomic_DNA"/>
</dbReference>